<sequence length="685" mass="77576">MAVNSVVNDGNTNNYTELDLTLNVSTYIWQKYGKYLECCEDRRVKWLGDLTYLKDFVSSLYNVGKWNSPGGSAKCFRHDQICLTWYANKKFLLFQGEEGNKLKDLIIKCYKNSDLAHDHANTCEQEPIVLVNNSRRESPNECQNCSRLFAEMTEVNRKIDGLHEIVNNLYQLNTKFVNYEYSRNDDKRSTCDLGTQTDLYSEQSVVQHPSVIQTADINLATEIEGLKLDFVIIESKTARDLEANRQAIEQLRGELATVGEKIRCSQGYRVLPNNNAKEKLNYSTQLSFQTPINVHANHESWLSSNITNDLIKIPGFLSIRKDRCDDQRGGGLCTYIRNTLDFLELKDLSHPDIESQWFLIKPKRLPRGIDAIVVASVYHPPQNNDSTLRNHLFESLDNALINFPNAGIVLLGDLNQFKPGSLTSTFNLKQVVKRPTRSNNILDKIYTILSKHYIDAIILPCIGQSDHQSVLLNPTKQSPKSLKSYTPSYITKRDCRHANKQALITTLSQINWTPLYHVTALDDQFNLFSNKLSSVIDSHLPLRTIKCYPKDKPWITADIKNFISKSIFHDGEFKRGPELAELIAESFCAVSNEFAPLRFNKLHITSVPDEYIISTQQVEIELEKISLQKAIGPDDIPNWVLKSAAALLAGPICSIFNASIAQGCIPTLWKSADVIPAPKISNPKS</sequence>
<evidence type="ECO:0000313" key="2">
    <source>
        <dbReference type="Proteomes" id="UP001152795"/>
    </source>
</evidence>
<dbReference type="SUPFAM" id="SSF56219">
    <property type="entry name" value="DNase I-like"/>
    <property type="match status" value="1"/>
</dbReference>
<protein>
    <submittedName>
        <fullName evidence="1">Uncharacterized protein</fullName>
    </submittedName>
</protein>
<dbReference type="InterPro" id="IPR036691">
    <property type="entry name" value="Endo/exonu/phosph_ase_sf"/>
</dbReference>
<evidence type="ECO:0000313" key="1">
    <source>
        <dbReference type="EMBL" id="CAB4031024.1"/>
    </source>
</evidence>
<dbReference type="AlphaFoldDB" id="A0A6S7JLJ0"/>
<dbReference type="OrthoDB" id="412006at2759"/>
<name>A0A6S7JLJ0_PARCT</name>
<dbReference type="PANTHER" id="PTHR47510:SF3">
    <property type="entry name" value="ENDO_EXONUCLEASE_PHOSPHATASE DOMAIN-CONTAINING PROTEIN"/>
    <property type="match status" value="1"/>
</dbReference>
<accession>A0A6S7JLJ0</accession>
<feature type="non-terminal residue" evidence="1">
    <location>
        <position position="1"/>
    </location>
</feature>
<gene>
    <name evidence="1" type="ORF">PACLA_8A017469</name>
</gene>
<proteinExistence type="predicted"/>
<reference evidence="1" key="1">
    <citation type="submission" date="2020-04" db="EMBL/GenBank/DDBJ databases">
        <authorList>
            <person name="Alioto T."/>
            <person name="Alioto T."/>
            <person name="Gomez Garrido J."/>
        </authorList>
    </citation>
    <scope>NUCLEOTIDE SEQUENCE</scope>
    <source>
        <strain evidence="1">A484AB</strain>
    </source>
</reference>
<organism evidence="1 2">
    <name type="scientific">Paramuricea clavata</name>
    <name type="common">Red gorgonian</name>
    <name type="synonym">Violescent sea-whip</name>
    <dbReference type="NCBI Taxonomy" id="317549"/>
    <lineage>
        <taxon>Eukaryota</taxon>
        <taxon>Metazoa</taxon>
        <taxon>Cnidaria</taxon>
        <taxon>Anthozoa</taxon>
        <taxon>Octocorallia</taxon>
        <taxon>Malacalcyonacea</taxon>
        <taxon>Plexauridae</taxon>
        <taxon>Paramuricea</taxon>
    </lineage>
</organism>
<comment type="caution">
    <text evidence="1">The sequence shown here is derived from an EMBL/GenBank/DDBJ whole genome shotgun (WGS) entry which is preliminary data.</text>
</comment>
<keyword evidence="2" id="KW-1185">Reference proteome</keyword>
<dbReference type="PANTHER" id="PTHR47510">
    <property type="entry name" value="REVERSE TRANSCRIPTASE DOMAIN-CONTAINING PROTEIN"/>
    <property type="match status" value="1"/>
</dbReference>
<dbReference type="Gene3D" id="3.60.10.10">
    <property type="entry name" value="Endonuclease/exonuclease/phosphatase"/>
    <property type="match status" value="1"/>
</dbReference>
<dbReference type="Proteomes" id="UP001152795">
    <property type="component" value="Unassembled WGS sequence"/>
</dbReference>
<dbReference type="EMBL" id="CACRXK020017300">
    <property type="protein sequence ID" value="CAB4031024.1"/>
    <property type="molecule type" value="Genomic_DNA"/>
</dbReference>